<accession>A0A8U0WLP4</accession>
<dbReference type="SUPFAM" id="SSF161111">
    <property type="entry name" value="Cation efflux protein transmembrane domain-like"/>
    <property type="match status" value="1"/>
</dbReference>
<keyword evidence="3" id="KW-0813">Transport</keyword>
<evidence type="ECO:0000256" key="7">
    <source>
        <dbReference type="ARBA" id="ARBA00023065"/>
    </source>
</evidence>
<dbReference type="Pfam" id="PF16916">
    <property type="entry name" value="ZT_dimer"/>
    <property type="match status" value="1"/>
</dbReference>
<protein>
    <submittedName>
        <fullName evidence="14">Zinc transporter 8</fullName>
    </submittedName>
</protein>
<feature type="transmembrane region" description="Helical" evidence="10">
    <location>
        <begin position="414"/>
        <end position="435"/>
    </location>
</feature>
<dbReference type="Gene3D" id="1.20.1510.10">
    <property type="entry name" value="Cation efflux protein transmembrane domain"/>
    <property type="match status" value="1"/>
</dbReference>
<feature type="transmembrane region" description="Helical" evidence="10">
    <location>
        <begin position="269"/>
        <end position="288"/>
    </location>
</feature>
<dbReference type="GO" id="GO:0010043">
    <property type="term" value="P:response to zinc ion"/>
    <property type="evidence" value="ECO:0007669"/>
    <property type="project" value="TreeGrafter"/>
</dbReference>
<dbReference type="PANTHER" id="PTHR11562:SF84">
    <property type="entry name" value="LD05335P"/>
    <property type="match status" value="1"/>
</dbReference>
<dbReference type="Pfam" id="PF01545">
    <property type="entry name" value="Cation_efflux"/>
    <property type="match status" value="1"/>
</dbReference>
<feature type="region of interest" description="Disordered" evidence="9">
    <location>
        <begin position="338"/>
        <end position="366"/>
    </location>
</feature>
<proteinExistence type="inferred from homology"/>
<evidence type="ECO:0000259" key="11">
    <source>
        <dbReference type="Pfam" id="PF01545"/>
    </source>
</evidence>
<keyword evidence="5" id="KW-0862">Zinc</keyword>
<evidence type="ECO:0000313" key="14">
    <source>
        <dbReference type="RefSeq" id="XP_037886897.1"/>
    </source>
</evidence>
<evidence type="ECO:0000256" key="3">
    <source>
        <dbReference type="ARBA" id="ARBA00022448"/>
    </source>
</evidence>
<dbReference type="GO" id="GO:0005886">
    <property type="term" value="C:plasma membrane"/>
    <property type="evidence" value="ECO:0007669"/>
    <property type="project" value="TreeGrafter"/>
</dbReference>
<evidence type="ECO:0000256" key="5">
    <source>
        <dbReference type="ARBA" id="ARBA00022906"/>
    </source>
</evidence>
<keyword evidence="6 10" id="KW-1133">Transmembrane helix</keyword>
<dbReference type="InterPro" id="IPR027469">
    <property type="entry name" value="Cation_efflux_TMD_sf"/>
</dbReference>
<organism evidence="13 14">
    <name type="scientific">Glossina fuscipes</name>
    <dbReference type="NCBI Taxonomy" id="7396"/>
    <lineage>
        <taxon>Eukaryota</taxon>
        <taxon>Metazoa</taxon>
        <taxon>Ecdysozoa</taxon>
        <taxon>Arthropoda</taxon>
        <taxon>Hexapoda</taxon>
        <taxon>Insecta</taxon>
        <taxon>Pterygota</taxon>
        <taxon>Neoptera</taxon>
        <taxon>Endopterygota</taxon>
        <taxon>Diptera</taxon>
        <taxon>Brachycera</taxon>
        <taxon>Muscomorpha</taxon>
        <taxon>Hippoboscoidea</taxon>
        <taxon>Glossinidae</taxon>
        <taxon>Glossina</taxon>
    </lineage>
</organism>
<feature type="transmembrane region" description="Helical" evidence="10">
    <location>
        <begin position="229"/>
        <end position="248"/>
    </location>
</feature>
<evidence type="ECO:0000256" key="2">
    <source>
        <dbReference type="ARBA" id="ARBA00008873"/>
    </source>
</evidence>
<keyword evidence="8 10" id="KW-0472">Membrane</keyword>
<evidence type="ECO:0000256" key="10">
    <source>
        <dbReference type="SAM" id="Phobius"/>
    </source>
</evidence>
<feature type="domain" description="Cation efflux protein transmembrane" evidence="11">
    <location>
        <begin position="200"/>
        <end position="472"/>
    </location>
</feature>
<evidence type="ECO:0000256" key="8">
    <source>
        <dbReference type="ARBA" id="ARBA00023136"/>
    </source>
</evidence>
<dbReference type="Proteomes" id="UP000092443">
    <property type="component" value="Unplaced"/>
</dbReference>
<evidence type="ECO:0000256" key="1">
    <source>
        <dbReference type="ARBA" id="ARBA00004141"/>
    </source>
</evidence>
<reference evidence="14" key="1">
    <citation type="submission" date="2025-08" db="UniProtKB">
        <authorList>
            <consortium name="RefSeq"/>
        </authorList>
    </citation>
    <scope>IDENTIFICATION</scope>
    <source>
        <tissue evidence="14">Whole body pupa</tissue>
    </source>
</reference>
<feature type="transmembrane region" description="Helical" evidence="10">
    <location>
        <begin position="300"/>
        <end position="321"/>
    </location>
</feature>
<dbReference type="InterPro" id="IPR027470">
    <property type="entry name" value="Cation_efflux_CTD"/>
</dbReference>
<dbReference type="AlphaFoldDB" id="A0A8U0WLP4"/>
<sequence>MSKYQILNNDSDYDEVTAGISNEPFTLLMFDSEQQDNSAHQLSRSIDRYRSECNNHLNENHNQYDDCKERNSFNENTLQRSHNDNDIPHVVTNNNNNNNNKNVNDKNLIMSANYIKNCSKHKAIHSAMTPLDTDESTIEVPLMQNHTTTATNANNRDNASNTRNHIQFTKDYEHKCLCGQGGFGANLRCKSTQAAKTKILRAIVICCIFMVVEFLGGYIAGSLAIMTDAAHLASDCISFIIGLVAIWLGNRPPDDKMSFGYKRMEIIGAIASILGIWILTTTLVLMALQRLCTNDYELDANSMMTISFIGIIINIVMIFILHTSTHILPTVGIAEAHGHSHSHNHGHGHSPATVHLHRPKSTNDNHSQLSDVFVDTTSGTTSMELLSPEAMVLNGSGLKHQTDGNDKNLNLRAAMIHVIGDLVQSFGVFFASVLIKNFPKAVFLDPLCTLLFSVIVIMTTVNLFKESVHVLMDSVPQDVPMNDLKMDLSNLVGVTSVHHLNIWNHTSNHKILMAHLVIDPSVHSNTVLFNATQLVQNSKYNIKHSTIQIETEAL</sequence>
<feature type="transmembrane region" description="Helical" evidence="10">
    <location>
        <begin position="441"/>
        <end position="464"/>
    </location>
</feature>
<dbReference type="GO" id="GO:0005385">
    <property type="term" value="F:zinc ion transmembrane transporter activity"/>
    <property type="evidence" value="ECO:0007669"/>
    <property type="project" value="TreeGrafter"/>
</dbReference>
<name>A0A8U0WLP4_9MUSC</name>
<gene>
    <name evidence="14" type="primary">LOC119635931</name>
</gene>
<evidence type="ECO:0000313" key="13">
    <source>
        <dbReference type="Proteomes" id="UP000092443"/>
    </source>
</evidence>
<feature type="transmembrane region" description="Helical" evidence="10">
    <location>
        <begin position="199"/>
        <end position="223"/>
    </location>
</feature>
<dbReference type="RefSeq" id="XP_037886897.1">
    <property type="nucleotide sequence ID" value="XM_038030969.1"/>
</dbReference>
<feature type="compositionally biased region" description="Basic residues" evidence="9">
    <location>
        <begin position="339"/>
        <end position="348"/>
    </location>
</feature>
<dbReference type="KEGG" id="gfs:119635931"/>
<dbReference type="InterPro" id="IPR050681">
    <property type="entry name" value="CDF/SLC30A"/>
</dbReference>
<keyword evidence="7" id="KW-0406">Ion transport</keyword>
<evidence type="ECO:0000256" key="9">
    <source>
        <dbReference type="SAM" id="MobiDB-lite"/>
    </source>
</evidence>
<dbReference type="InterPro" id="IPR002524">
    <property type="entry name" value="Cation_efflux"/>
</dbReference>
<dbReference type="NCBIfam" id="TIGR01297">
    <property type="entry name" value="CDF"/>
    <property type="match status" value="1"/>
</dbReference>
<evidence type="ECO:0000256" key="4">
    <source>
        <dbReference type="ARBA" id="ARBA00022692"/>
    </source>
</evidence>
<comment type="similarity">
    <text evidence="2">Belongs to the cation diffusion facilitator (CDF) transporter (TC 2.A.4) family. SLC30A subfamily.</text>
</comment>
<comment type="subcellular location">
    <subcellularLocation>
        <location evidence="1">Membrane</location>
        <topology evidence="1">Multi-pass membrane protein</topology>
    </subcellularLocation>
</comment>
<evidence type="ECO:0000259" key="12">
    <source>
        <dbReference type="Pfam" id="PF16916"/>
    </source>
</evidence>
<feature type="domain" description="Cation efflux protein cytoplasmic" evidence="12">
    <location>
        <begin position="481"/>
        <end position="551"/>
    </location>
</feature>
<dbReference type="GeneID" id="119635931"/>
<evidence type="ECO:0000256" key="6">
    <source>
        <dbReference type="ARBA" id="ARBA00022989"/>
    </source>
</evidence>
<dbReference type="PANTHER" id="PTHR11562">
    <property type="entry name" value="CATION EFFLUX PROTEIN/ ZINC TRANSPORTER"/>
    <property type="match status" value="1"/>
</dbReference>
<keyword evidence="13" id="KW-1185">Reference proteome</keyword>
<keyword evidence="4 10" id="KW-0812">Transmembrane</keyword>
<dbReference type="InterPro" id="IPR058533">
    <property type="entry name" value="Cation_efflux_TM"/>
</dbReference>
<keyword evidence="5" id="KW-0864">Zinc transport</keyword>